<dbReference type="CDD" id="cd00067">
    <property type="entry name" value="GAL4"/>
    <property type="match status" value="1"/>
</dbReference>
<protein>
    <recommendedName>
        <fullName evidence="3">Zn(2)-C6 fungal-type domain-containing protein</fullName>
    </recommendedName>
</protein>
<name>A0A165EVL0_9APHY</name>
<feature type="region of interest" description="Disordered" evidence="2">
    <location>
        <begin position="37"/>
        <end position="77"/>
    </location>
</feature>
<dbReference type="Gene3D" id="4.10.240.10">
    <property type="entry name" value="Zn(2)-C6 fungal-type DNA-binding domain"/>
    <property type="match status" value="1"/>
</dbReference>
<dbReference type="PROSITE" id="PS00463">
    <property type="entry name" value="ZN2_CY6_FUNGAL_1"/>
    <property type="match status" value="1"/>
</dbReference>
<dbReference type="InterPro" id="IPR036864">
    <property type="entry name" value="Zn2-C6_fun-type_DNA-bd_sf"/>
</dbReference>
<dbReference type="InterPro" id="IPR001138">
    <property type="entry name" value="Zn2Cys6_DnaBD"/>
</dbReference>
<feature type="domain" description="Zn(2)-C6 fungal-type" evidence="3">
    <location>
        <begin position="125"/>
        <end position="155"/>
    </location>
</feature>
<dbReference type="InParanoid" id="A0A165EVL0"/>
<sequence length="407" mass="43962">MSFPQRDDACFDASRPSHLSRAAAVGLNIAVTSGMQDVSGPHAPSPAAYSEYSAMPSTPATPSDAPATPLDANRNSEDSWNLIPYNVPWGSEYFDYQPGTLPGPDGSCVFLRSPTPLKNKRTTRACTKCRERKAKCSGTRPTCSRCLSRGYICQYDLDDSKRSSAANLARQRRRSQATLSTSSSFSSLRSVTAFSDRSDYSQASSSLRRELVEASSSTSSLAYSVASTASTTSTSSEPLEAWWPFERPPSASYIPFAEGMPADPYPKSIHAISEEANFPSAMSVHAPRPVKCSQAVPFLTHVQTEMSEAVSAGGFADASMSIAVADDMDVNAYAYVGLDPFDPHSYGFSGDHMLFQPFAMPPTYLSPFGAMEQDMMQTHYEPPSTAASGYNQDIGIVPQRTYDAFVA</sequence>
<dbReference type="OrthoDB" id="2441642at2759"/>
<dbReference type="PANTHER" id="PTHR46910">
    <property type="entry name" value="TRANSCRIPTION FACTOR PDR1"/>
    <property type="match status" value="1"/>
</dbReference>
<evidence type="ECO:0000256" key="1">
    <source>
        <dbReference type="ARBA" id="ARBA00023242"/>
    </source>
</evidence>
<dbReference type="STRING" id="1314785.A0A165EVL0"/>
<dbReference type="GO" id="GO:0008270">
    <property type="term" value="F:zinc ion binding"/>
    <property type="evidence" value="ECO:0007669"/>
    <property type="project" value="InterPro"/>
</dbReference>
<feature type="compositionally biased region" description="Low complexity" evidence="2">
    <location>
        <begin position="41"/>
        <end position="72"/>
    </location>
</feature>
<evidence type="ECO:0000259" key="3">
    <source>
        <dbReference type="PROSITE" id="PS50048"/>
    </source>
</evidence>
<evidence type="ECO:0000256" key="2">
    <source>
        <dbReference type="SAM" id="MobiDB-lite"/>
    </source>
</evidence>
<dbReference type="EMBL" id="KV427617">
    <property type="protein sequence ID" value="KZT07857.1"/>
    <property type="molecule type" value="Genomic_DNA"/>
</dbReference>
<dbReference type="GO" id="GO:0000981">
    <property type="term" value="F:DNA-binding transcription factor activity, RNA polymerase II-specific"/>
    <property type="evidence" value="ECO:0007669"/>
    <property type="project" value="InterPro"/>
</dbReference>
<dbReference type="PROSITE" id="PS50048">
    <property type="entry name" value="ZN2_CY6_FUNGAL_2"/>
    <property type="match status" value="1"/>
</dbReference>
<dbReference type="Pfam" id="PF00172">
    <property type="entry name" value="Zn_clus"/>
    <property type="match status" value="1"/>
</dbReference>
<organism evidence="4 5">
    <name type="scientific">Laetiporus sulphureus 93-53</name>
    <dbReference type="NCBI Taxonomy" id="1314785"/>
    <lineage>
        <taxon>Eukaryota</taxon>
        <taxon>Fungi</taxon>
        <taxon>Dikarya</taxon>
        <taxon>Basidiomycota</taxon>
        <taxon>Agaricomycotina</taxon>
        <taxon>Agaricomycetes</taxon>
        <taxon>Polyporales</taxon>
        <taxon>Laetiporus</taxon>
    </lineage>
</organism>
<keyword evidence="5" id="KW-1185">Reference proteome</keyword>
<dbReference type="Proteomes" id="UP000076871">
    <property type="component" value="Unassembled WGS sequence"/>
</dbReference>
<dbReference type="InterPro" id="IPR050987">
    <property type="entry name" value="AtrR-like"/>
</dbReference>
<dbReference type="RefSeq" id="XP_040765597.1">
    <property type="nucleotide sequence ID" value="XM_040908589.1"/>
</dbReference>
<keyword evidence="1" id="KW-0539">Nucleus</keyword>
<accession>A0A165EVL0</accession>
<evidence type="ECO:0000313" key="5">
    <source>
        <dbReference type="Proteomes" id="UP000076871"/>
    </source>
</evidence>
<gene>
    <name evidence="4" type="ORF">LAESUDRAFT_724330</name>
</gene>
<dbReference type="AlphaFoldDB" id="A0A165EVL0"/>
<dbReference type="SUPFAM" id="SSF57701">
    <property type="entry name" value="Zn2/Cys6 DNA-binding domain"/>
    <property type="match status" value="1"/>
</dbReference>
<dbReference type="GeneID" id="63825618"/>
<proteinExistence type="predicted"/>
<evidence type="ECO:0000313" key="4">
    <source>
        <dbReference type="EMBL" id="KZT07857.1"/>
    </source>
</evidence>
<reference evidence="4 5" key="1">
    <citation type="journal article" date="2016" name="Mol. Biol. Evol.">
        <title>Comparative Genomics of Early-Diverging Mushroom-Forming Fungi Provides Insights into the Origins of Lignocellulose Decay Capabilities.</title>
        <authorList>
            <person name="Nagy L.G."/>
            <person name="Riley R."/>
            <person name="Tritt A."/>
            <person name="Adam C."/>
            <person name="Daum C."/>
            <person name="Floudas D."/>
            <person name="Sun H."/>
            <person name="Yadav J.S."/>
            <person name="Pangilinan J."/>
            <person name="Larsson K.H."/>
            <person name="Matsuura K."/>
            <person name="Barry K."/>
            <person name="Labutti K."/>
            <person name="Kuo R."/>
            <person name="Ohm R.A."/>
            <person name="Bhattacharya S.S."/>
            <person name="Shirouzu T."/>
            <person name="Yoshinaga Y."/>
            <person name="Martin F.M."/>
            <person name="Grigoriev I.V."/>
            <person name="Hibbett D.S."/>
        </authorList>
    </citation>
    <scope>NUCLEOTIDE SEQUENCE [LARGE SCALE GENOMIC DNA]</scope>
    <source>
        <strain evidence="4 5">93-53</strain>
    </source>
</reference>
<dbReference type="PANTHER" id="PTHR46910:SF39">
    <property type="entry name" value="ZN(II)2CYS6 TRANSCRIPTION FACTOR (EUROFUNG)"/>
    <property type="match status" value="1"/>
</dbReference>
<dbReference type="SMART" id="SM00066">
    <property type="entry name" value="GAL4"/>
    <property type="match status" value="1"/>
</dbReference>